<evidence type="ECO:0000259" key="2">
    <source>
        <dbReference type="Pfam" id="PF13166"/>
    </source>
</evidence>
<reference evidence="3 4" key="1">
    <citation type="submission" date="2018-11" db="EMBL/GenBank/DDBJ databases">
        <authorList>
            <person name="Na S.W."/>
            <person name="Baik M."/>
        </authorList>
    </citation>
    <scope>NUCLEOTIDE SEQUENCE [LARGE SCALE GENOMIC DNA]</scope>
    <source>
        <strain evidence="3 4">E39</strain>
    </source>
</reference>
<feature type="coiled-coil region" evidence="1">
    <location>
        <begin position="262"/>
        <end position="339"/>
    </location>
</feature>
<protein>
    <recommendedName>
        <fullName evidence="2">Protein CR006 P-loop domain-containing protein</fullName>
    </recommendedName>
</protein>
<dbReference type="PANTHER" id="PTHR32182:SF22">
    <property type="entry name" value="ATP-DEPENDENT ENDONUCLEASE, OLD FAMILY-RELATED"/>
    <property type="match status" value="1"/>
</dbReference>
<gene>
    <name evidence="3" type="ORF">C7Y71_003650</name>
</gene>
<keyword evidence="4" id="KW-1185">Reference proteome</keyword>
<keyword evidence="1" id="KW-0175">Coiled coil</keyword>
<dbReference type="EMBL" id="CP033459">
    <property type="protein sequence ID" value="QFQ12187.1"/>
    <property type="molecule type" value="Genomic_DNA"/>
</dbReference>
<name>A0A5P8E5J2_9BACT</name>
<dbReference type="KEGG" id="alq:C7Y71_003650"/>
<dbReference type="InterPro" id="IPR027417">
    <property type="entry name" value="P-loop_NTPase"/>
</dbReference>
<dbReference type="PANTHER" id="PTHR32182">
    <property type="entry name" value="DNA REPLICATION AND REPAIR PROTEIN RECF"/>
    <property type="match status" value="1"/>
</dbReference>
<dbReference type="Pfam" id="PF13166">
    <property type="entry name" value="AAA_13"/>
    <property type="match status" value="1"/>
</dbReference>
<dbReference type="Gene3D" id="3.40.50.300">
    <property type="entry name" value="P-loop containing nucleotide triphosphate hydrolases"/>
    <property type="match status" value="2"/>
</dbReference>
<accession>A0A5P8E5J2</accession>
<dbReference type="GO" id="GO:0000731">
    <property type="term" value="P:DNA synthesis involved in DNA repair"/>
    <property type="evidence" value="ECO:0007669"/>
    <property type="project" value="TreeGrafter"/>
</dbReference>
<dbReference type="OrthoDB" id="9789562at2"/>
<evidence type="ECO:0000313" key="3">
    <source>
        <dbReference type="EMBL" id="QFQ12187.1"/>
    </source>
</evidence>
<sequence length="843" mass="95888">MNNKNHAKDYLSEFANKKPGWLKALIKDAIETNGAIEESRINEIFDNLLNGTPLQVQTYNLSSAQQSSQKLLFESLTHISGVNALCENQTIKFSPDVTVLYGLNGSGKSGYFRILNNISGGVYKEIIPNIYANEGNRKNINVSIKYRLCNTSIHYSWNDSHAKHFDFQGVKVFDSSYLNGLLQTKKPDETIIYPLGLHLFGYIAQILDNYTSKLNEQIELTKTGIPVIQTEELSDSVRSKFISHEDFSVSERKVLTEKFNFSDIENNSLTEKENELRQLQQNNFQDSINLRSKQNKELSSFVDKLNSVIRDLKSYEEELAKALMAFESAKNKNESARKRSEVLKCLPKSDTQEWKSFIQAGHNYSALCNQERPKRCPYCHQELRTDEAIRIIDAYADFLSDTSEKELNNASKKLSAIRSKIDKLDVAVTLTDEVKSVITDSIELQKKIEQLSAYKTLLQFVKSTEEIQMPTMNFSAELEIIENKQNEHVDAIEKLNASKAEKEKKIEELQKEIARLKENNAISKQKTDIENYFSIHDKIKAIEKKKSETKTNQITSLANQAQKTLLTNTLKTNFEKELKALGRQKLNVELEVINGSKGKCNTQLKLTGNNSVLEILSEGEQKAVALAMFFAEIRDENYPIILDDPVTSLDHEIAGMLAKRLLDFNKQVIVFCHNKLFLDGFETSKDNHVCKTIDSACNNHKGKHIRIYKVEGIGNDKGILSNYKGDNSSALIREINKELNKKPFEEYIKVSALIRRSVEKIIDEDVYKNQLPPKVSNKTSRIQWDVIKSINSKPDLIDKLKIIHDTVSEEIHDGTTSSENPITVDKLKELSNELTKIKGVFNA</sequence>
<dbReference type="Proteomes" id="UP000249375">
    <property type="component" value="Chromosome"/>
</dbReference>
<dbReference type="SUPFAM" id="SSF52540">
    <property type="entry name" value="P-loop containing nucleoside triphosphate hydrolases"/>
    <property type="match status" value="1"/>
</dbReference>
<evidence type="ECO:0000313" key="4">
    <source>
        <dbReference type="Proteomes" id="UP000249375"/>
    </source>
</evidence>
<proteinExistence type="predicted"/>
<evidence type="ECO:0000256" key="1">
    <source>
        <dbReference type="SAM" id="Coils"/>
    </source>
</evidence>
<dbReference type="InterPro" id="IPR026866">
    <property type="entry name" value="CR006_AAA"/>
</dbReference>
<dbReference type="GO" id="GO:0006302">
    <property type="term" value="P:double-strand break repair"/>
    <property type="evidence" value="ECO:0007669"/>
    <property type="project" value="TreeGrafter"/>
</dbReference>
<dbReference type="AlphaFoldDB" id="A0A5P8E5J2"/>
<organism evidence="3 4">
    <name type="scientific">Pseudoprevotella muciniphila</name>
    <dbReference type="NCBI Taxonomy" id="2133944"/>
    <lineage>
        <taxon>Bacteria</taxon>
        <taxon>Pseudomonadati</taxon>
        <taxon>Bacteroidota</taxon>
        <taxon>Bacteroidia</taxon>
        <taxon>Bacteroidales</taxon>
        <taxon>Prevotellaceae</taxon>
        <taxon>Pseudoprevotella</taxon>
    </lineage>
</organism>
<feature type="coiled-coil region" evidence="1">
    <location>
        <begin position="481"/>
        <end position="526"/>
    </location>
</feature>
<feature type="domain" description="Protein CR006 P-loop" evidence="2">
    <location>
        <begin position="99"/>
        <end position="709"/>
    </location>
</feature>
<dbReference type="RefSeq" id="WP_111899259.1">
    <property type="nucleotide sequence ID" value="NZ_CP033459.1"/>
</dbReference>